<dbReference type="EMBL" id="VTPC01000493">
    <property type="protein sequence ID" value="KAF2905605.1"/>
    <property type="molecule type" value="Genomic_DNA"/>
</dbReference>
<evidence type="ECO:0000256" key="3">
    <source>
        <dbReference type="ARBA" id="ARBA00022833"/>
    </source>
</evidence>
<proteinExistence type="predicted"/>
<keyword evidence="1" id="KW-0479">Metal-binding</keyword>
<evidence type="ECO:0000256" key="5">
    <source>
        <dbReference type="PROSITE-ProRule" id="PRU00309"/>
    </source>
</evidence>
<dbReference type="Proteomes" id="UP000801492">
    <property type="component" value="Unassembled WGS sequence"/>
</dbReference>
<dbReference type="Gene3D" id="6.20.210.20">
    <property type="entry name" value="THAP domain"/>
    <property type="match status" value="1"/>
</dbReference>
<reference evidence="7" key="1">
    <citation type="submission" date="2019-08" db="EMBL/GenBank/DDBJ databases">
        <title>The genome of the North American firefly Photinus pyralis.</title>
        <authorList>
            <consortium name="Photinus pyralis genome working group"/>
            <person name="Fallon T.R."/>
            <person name="Sander Lower S.E."/>
            <person name="Weng J.-K."/>
        </authorList>
    </citation>
    <scope>NUCLEOTIDE SEQUENCE</scope>
    <source>
        <strain evidence="7">TRF0915ILg1</strain>
        <tissue evidence="7">Whole body</tissue>
    </source>
</reference>
<keyword evidence="2 5" id="KW-0863">Zinc-finger</keyword>
<evidence type="ECO:0000256" key="2">
    <source>
        <dbReference type="ARBA" id="ARBA00022771"/>
    </source>
</evidence>
<feature type="domain" description="THAP-type" evidence="6">
    <location>
        <begin position="11"/>
        <end position="118"/>
    </location>
</feature>
<name>A0A8K0DSD7_IGNLU</name>
<gene>
    <name evidence="7" type="ORF">ILUMI_00582</name>
</gene>
<dbReference type="SUPFAM" id="SSF57716">
    <property type="entry name" value="Glucocorticoid receptor-like (DNA-binding domain)"/>
    <property type="match status" value="1"/>
</dbReference>
<evidence type="ECO:0000259" key="6">
    <source>
        <dbReference type="PROSITE" id="PS50950"/>
    </source>
</evidence>
<evidence type="ECO:0000313" key="7">
    <source>
        <dbReference type="EMBL" id="KAF2905605.1"/>
    </source>
</evidence>
<dbReference type="GO" id="GO:0008270">
    <property type="term" value="F:zinc ion binding"/>
    <property type="evidence" value="ECO:0007669"/>
    <property type="project" value="UniProtKB-KW"/>
</dbReference>
<dbReference type="InterPro" id="IPR038441">
    <property type="entry name" value="THAP_Znf_sf"/>
</dbReference>
<keyword evidence="4 5" id="KW-0238">DNA-binding</keyword>
<dbReference type="OrthoDB" id="6771695at2759"/>
<protein>
    <recommendedName>
        <fullName evidence="6">THAP-type domain-containing protein</fullName>
    </recommendedName>
</protein>
<keyword evidence="3" id="KW-0862">Zinc</keyword>
<comment type="caution">
    <text evidence="7">The sequence shown here is derived from an EMBL/GenBank/DDBJ whole genome shotgun (WGS) entry which is preliminary data.</text>
</comment>
<dbReference type="GO" id="GO:0003677">
    <property type="term" value="F:DNA binding"/>
    <property type="evidence" value="ECO:0007669"/>
    <property type="project" value="UniProtKB-UniRule"/>
</dbReference>
<dbReference type="InterPro" id="IPR006612">
    <property type="entry name" value="THAP_Znf"/>
</dbReference>
<evidence type="ECO:0000313" key="8">
    <source>
        <dbReference type="Proteomes" id="UP000801492"/>
    </source>
</evidence>
<dbReference type="Pfam" id="PF05485">
    <property type="entry name" value="THAP"/>
    <property type="match status" value="1"/>
</dbReference>
<evidence type="ECO:0000256" key="1">
    <source>
        <dbReference type="ARBA" id="ARBA00022723"/>
    </source>
</evidence>
<organism evidence="7 8">
    <name type="scientific">Ignelater luminosus</name>
    <name type="common">Cucubano</name>
    <name type="synonym">Pyrophorus luminosus</name>
    <dbReference type="NCBI Taxonomy" id="2038154"/>
    <lineage>
        <taxon>Eukaryota</taxon>
        <taxon>Metazoa</taxon>
        <taxon>Ecdysozoa</taxon>
        <taxon>Arthropoda</taxon>
        <taxon>Hexapoda</taxon>
        <taxon>Insecta</taxon>
        <taxon>Pterygota</taxon>
        <taxon>Neoptera</taxon>
        <taxon>Endopterygota</taxon>
        <taxon>Coleoptera</taxon>
        <taxon>Polyphaga</taxon>
        <taxon>Elateriformia</taxon>
        <taxon>Elateroidea</taxon>
        <taxon>Elateridae</taxon>
        <taxon>Agrypninae</taxon>
        <taxon>Pyrophorini</taxon>
        <taxon>Ignelater</taxon>
    </lineage>
</organism>
<dbReference type="AlphaFoldDB" id="A0A8K0DSD7"/>
<sequence length="151" mass="17092">MNKETGRKVCNNTNCCVVGCHSRASRNMYVSFHSFPKEGERRMPSIHKDGTTELIDKKKAWVKLIRTGKEVTKTMGICSLHFKREDYILPEKTEEKRSAFAKSSYGKPTLRSFIPKMRTKQSILQKCRILIDKGFAETALALGPANIPTPA</sequence>
<keyword evidence="8" id="KW-1185">Reference proteome</keyword>
<evidence type="ECO:0000256" key="4">
    <source>
        <dbReference type="ARBA" id="ARBA00023125"/>
    </source>
</evidence>
<dbReference type="PROSITE" id="PS50950">
    <property type="entry name" value="ZF_THAP"/>
    <property type="match status" value="1"/>
</dbReference>
<accession>A0A8K0DSD7</accession>